<keyword evidence="2" id="KW-1185">Reference proteome</keyword>
<dbReference type="Pfam" id="PF14117">
    <property type="entry name" value="DUF4287"/>
    <property type="match status" value="1"/>
</dbReference>
<dbReference type="OrthoDB" id="9809825at2"/>
<sequence>MAKTPEQIKQSYYTNIETKTGVTIPDWLTQIRAKLQAGELARHSDIVDWLKTEHGLGHGYATLLAHDAMKAGEAS</sequence>
<evidence type="ECO:0008006" key="3">
    <source>
        <dbReference type="Google" id="ProtNLM"/>
    </source>
</evidence>
<reference evidence="1 2" key="1">
    <citation type="submission" date="2015-01" db="EMBL/GenBank/DDBJ databases">
        <title>Deinococcus puniceus/DY1/ whole genome sequencing.</title>
        <authorList>
            <person name="Kim M.K."/>
            <person name="Srinivasan S."/>
            <person name="Lee J.-J."/>
        </authorList>
    </citation>
    <scope>NUCLEOTIDE SEQUENCE [LARGE SCALE GENOMIC DNA]</scope>
    <source>
        <strain evidence="1 2">DY1</strain>
    </source>
</reference>
<dbReference type="KEGG" id="dpu:SU48_12635"/>
<proteinExistence type="predicted"/>
<dbReference type="PATRIC" id="fig|1182568.3.peg.2612"/>
<gene>
    <name evidence="1" type="ORF">SU48_12635</name>
</gene>
<evidence type="ECO:0000313" key="1">
    <source>
        <dbReference type="EMBL" id="ANE44466.1"/>
    </source>
</evidence>
<dbReference type="InterPro" id="IPR025629">
    <property type="entry name" value="DUF4287"/>
</dbReference>
<name>A0A172TBY5_9DEIO</name>
<dbReference type="EMBL" id="CP011387">
    <property type="protein sequence ID" value="ANE44466.1"/>
    <property type="molecule type" value="Genomic_DNA"/>
</dbReference>
<protein>
    <recommendedName>
        <fullName evidence="3">DUF4287 domain-containing protein</fullName>
    </recommendedName>
</protein>
<organism evidence="1 2">
    <name type="scientific">Deinococcus puniceus</name>
    <dbReference type="NCBI Taxonomy" id="1182568"/>
    <lineage>
        <taxon>Bacteria</taxon>
        <taxon>Thermotogati</taxon>
        <taxon>Deinococcota</taxon>
        <taxon>Deinococci</taxon>
        <taxon>Deinococcales</taxon>
        <taxon>Deinococcaceae</taxon>
        <taxon>Deinococcus</taxon>
    </lineage>
</organism>
<dbReference type="RefSeq" id="WP_064015549.1">
    <property type="nucleotide sequence ID" value="NZ_CP011387.1"/>
</dbReference>
<evidence type="ECO:0000313" key="2">
    <source>
        <dbReference type="Proteomes" id="UP000077363"/>
    </source>
</evidence>
<accession>A0A172TBY5</accession>
<dbReference type="AlphaFoldDB" id="A0A172TBY5"/>
<dbReference type="STRING" id="1182568.SU48_12635"/>
<dbReference type="Proteomes" id="UP000077363">
    <property type="component" value="Chromosome"/>
</dbReference>